<dbReference type="RefSeq" id="XP_009854725.1">
    <property type="nucleotide sequence ID" value="XM_009856423.1"/>
</dbReference>
<keyword evidence="2" id="KW-1185">Reference proteome</keyword>
<protein>
    <submittedName>
        <fullName evidence="1">Uncharacterized protein</fullName>
    </submittedName>
</protein>
<evidence type="ECO:0000313" key="1">
    <source>
        <dbReference type="EMBL" id="EGO54812.1"/>
    </source>
</evidence>
<dbReference type="KEGG" id="nte:NEUTE1DRAFT141093"/>
<name>F8MVR1_NEUT8</name>
<reference evidence="2" key="1">
    <citation type="journal article" date="2011" name="Genetics">
        <title>Massive changes in genome architecture accompany the transition to self-fertility in the filamentous fungus Neurospora tetrasperma.</title>
        <authorList>
            <person name="Ellison C.E."/>
            <person name="Stajich J.E."/>
            <person name="Jacobson D.J."/>
            <person name="Natvig D.O."/>
            <person name="Lapidus A."/>
            <person name="Foster B."/>
            <person name="Aerts A."/>
            <person name="Riley R."/>
            <person name="Lindquist E.A."/>
            <person name="Grigoriev I.V."/>
            <person name="Taylor J.W."/>
        </authorList>
    </citation>
    <scope>NUCLEOTIDE SEQUENCE [LARGE SCALE GENOMIC DNA]</scope>
    <source>
        <strain evidence="2">FGSC 2508 / P0657</strain>
    </source>
</reference>
<proteinExistence type="predicted"/>
<accession>F8MVR1</accession>
<sequence length="169" mass="18792">MEVIEAITAAHGVAKLAYLLASTIYDVAKVAKDSGAVFQQLDTEVNSLKVFVSLVEQVESNITSRCGQNPDPNAVETSQALWPFGLLKEECDELTTLIEPQLQKIHQYRSDMANDSEFGRQLFTAMKIRFRLVPKIHDLYPRIERLKTSLLLATATIQTLQNEAGAGQL</sequence>
<organism evidence="1 2">
    <name type="scientific">Neurospora tetrasperma (strain FGSC 2508 / ATCC MYA-4615 / P0657)</name>
    <dbReference type="NCBI Taxonomy" id="510951"/>
    <lineage>
        <taxon>Eukaryota</taxon>
        <taxon>Fungi</taxon>
        <taxon>Dikarya</taxon>
        <taxon>Ascomycota</taxon>
        <taxon>Pezizomycotina</taxon>
        <taxon>Sordariomycetes</taxon>
        <taxon>Sordariomycetidae</taxon>
        <taxon>Sordariales</taxon>
        <taxon>Sordariaceae</taxon>
        <taxon>Neurospora</taxon>
    </lineage>
</organism>
<dbReference type="AlphaFoldDB" id="F8MVR1"/>
<dbReference type="GeneID" id="20826205"/>
<dbReference type="HOGENOM" id="CLU_1578966_0_0_1"/>
<dbReference type="VEuPathDB" id="FungiDB:NEUTE1DRAFT_141093"/>
<dbReference type="Proteomes" id="UP000008065">
    <property type="component" value="Unassembled WGS sequence"/>
</dbReference>
<evidence type="ECO:0000313" key="2">
    <source>
        <dbReference type="Proteomes" id="UP000008065"/>
    </source>
</evidence>
<dbReference type="EMBL" id="GL891307">
    <property type="protein sequence ID" value="EGO54812.1"/>
    <property type="molecule type" value="Genomic_DNA"/>
</dbReference>
<gene>
    <name evidence="1" type="ORF">NEUTE1DRAFT_141093</name>
</gene>